<keyword evidence="3" id="KW-1185">Reference proteome</keyword>
<gene>
    <name evidence="2" type="ordered locus">XALc_1146</name>
</gene>
<dbReference type="KEGG" id="xal:XALC_1146"/>
<dbReference type="AlphaFoldDB" id="D2UCV0"/>
<protein>
    <submittedName>
        <fullName evidence="2">Uncharacterized protein</fullName>
    </submittedName>
</protein>
<organism evidence="2 3">
    <name type="scientific">Xanthomonas albilineans (strain GPE PC73 / CFBP 7063)</name>
    <dbReference type="NCBI Taxonomy" id="380358"/>
    <lineage>
        <taxon>Bacteria</taxon>
        <taxon>Pseudomonadati</taxon>
        <taxon>Pseudomonadota</taxon>
        <taxon>Gammaproteobacteria</taxon>
        <taxon>Lysobacterales</taxon>
        <taxon>Lysobacteraceae</taxon>
        <taxon>Xanthomonas</taxon>
    </lineage>
</organism>
<feature type="compositionally biased region" description="Polar residues" evidence="1">
    <location>
        <begin position="7"/>
        <end position="29"/>
    </location>
</feature>
<reference evidence="2 3" key="1">
    <citation type="journal article" date="2009" name="BMC Genomics">
        <title>The complete genome sequence of Xanthomonas albilineans provides new insights into the reductive genome evolution of the xylem-limited Xanthomonadaceae.</title>
        <authorList>
            <person name="Pieretti I."/>
            <person name="Royer M."/>
            <person name="Barbe V."/>
            <person name="Carrere S."/>
            <person name="Koebnik R."/>
            <person name="Cociancich S."/>
            <person name="Couloux A."/>
            <person name="Darrasse A."/>
            <person name="Gouzy J."/>
            <person name="Jacques M.A."/>
            <person name="Lauber E."/>
            <person name="Manceau C."/>
            <person name="Mangenot S."/>
            <person name="Poussier S."/>
            <person name="Segurens B."/>
            <person name="Szurek B."/>
            <person name="Verdier V."/>
            <person name="Arlat M."/>
            <person name="Rott P."/>
        </authorList>
    </citation>
    <scope>NUCLEOTIDE SEQUENCE [LARGE SCALE GENOMIC DNA]</scope>
    <source>
        <strain evidence="3">GPE PC73 / CFBP 7063</strain>
    </source>
</reference>
<evidence type="ECO:0000256" key="1">
    <source>
        <dbReference type="SAM" id="MobiDB-lite"/>
    </source>
</evidence>
<sequence length="102" mass="11667">MHENDDTTPASRTLVMQNAPDQRQVNPTRGTTLQNIQAMFNENRTPTNARCADQGTTLVWNIQSSPFLIRRTESCTRMTNVRELTHPSTHLHRTTCRFGFPP</sequence>
<evidence type="ECO:0000313" key="2">
    <source>
        <dbReference type="EMBL" id="CBA15661.1"/>
    </source>
</evidence>
<proteinExistence type="predicted"/>
<feature type="region of interest" description="Disordered" evidence="1">
    <location>
        <begin position="1"/>
        <end position="29"/>
    </location>
</feature>
<dbReference type="EMBL" id="FP565176">
    <property type="protein sequence ID" value="CBA15661.1"/>
    <property type="molecule type" value="Genomic_DNA"/>
</dbReference>
<name>D2UCV0_XANAP</name>
<evidence type="ECO:0000313" key="3">
    <source>
        <dbReference type="Proteomes" id="UP000001890"/>
    </source>
</evidence>
<accession>D2UCV0</accession>
<dbReference type="Proteomes" id="UP000001890">
    <property type="component" value="Chromosome"/>
</dbReference>